<evidence type="ECO:0000256" key="1">
    <source>
        <dbReference type="SAM" id="SignalP"/>
    </source>
</evidence>
<evidence type="ECO:0000313" key="3">
    <source>
        <dbReference type="Proteomes" id="UP001298424"/>
    </source>
</evidence>
<dbReference type="PROSITE" id="PS51257">
    <property type="entry name" value="PROKAR_LIPOPROTEIN"/>
    <property type="match status" value="1"/>
</dbReference>
<organism evidence="2 3">
    <name type="scientific">Kingella pumchi</name>
    <dbReference type="NCBI Taxonomy" id="2779506"/>
    <lineage>
        <taxon>Bacteria</taxon>
        <taxon>Pseudomonadati</taxon>
        <taxon>Pseudomonadota</taxon>
        <taxon>Betaproteobacteria</taxon>
        <taxon>Neisseriales</taxon>
        <taxon>Neisseriaceae</taxon>
        <taxon>Kingella</taxon>
    </lineage>
</organism>
<accession>A0ABS9NKQ0</accession>
<feature type="signal peptide" evidence="1">
    <location>
        <begin position="1"/>
        <end position="21"/>
    </location>
</feature>
<dbReference type="RefSeq" id="WP_238745674.1">
    <property type="nucleotide sequence ID" value="NZ_JAKOOW010000008.1"/>
</dbReference>
<keyword evidence="1" id="KW-0732">Signal</keyword>
<dbReference type="Proteomes" id="UP001298424">
    <property type="component" value="Unassembled WGS sequence"/>
</dbReference>
<proteinExistence type="predicted"/>
<sequence>MKLSFTGTAAILLLAACSSPAPVVQQGGGYDSGTQARIRLYGQNQKPTLITSGIDCAAGERGQKSNIGGSMGDAFGSLVGSVKSHSIGIPATENSKALGSKNGILSRAFFREMAVPAGKAVNVETAFVGLTNTLQTPAYTVHTNEGSCTSRAASFVPEAGHDYEVVGVSGKACGVAVYDIAADGSLKAVPLANAVKCSRR</sequence>
<dbReference type="EMBL" id="JAKOOW010000008">
    <property type="protein sequence ID" value="MCG6503372.1"/>
    <property type="molecule type" value="Genomic_DNA"/>
</dbReference>
<protein>
    <recommendedName>
        <fullName evidence="4">Secreted protein</fullName>
    </recommendedName>
</protein>
<gene>
    <name evidence="2" type="ORF">MB824_02535</name>
</gene>
<name>A0ABS9NKQ0_9NEIS</name>
<evidence type="ECO:0008006" key="4">
    <source>
        <dbReference type="Google" id="ProtNLM"/>
    </source>
</evidence>
<reference evidence="2 3" key="1">
    <citation type="submission" date="2022-02" db="EMBL/GenBank/DDBJ databases">
        <title>Genome sequence data of Kingella unionensis sp. nov. strain CICC 24913 (CCUG 75125).</title>
        <authorList>
            <person name="Xiao M."/>
        </authorList>
    </citation>
    <scope>NUCLEOTIDE SEQUENCE [LARGE SCALE GENOMIC DNA]</scope>
    <source>
        <strain evidence="2 3">CICC 24913</strain>
    </source>
</reference>
<comment type="caution">
    <text evidence="2">The sequence shown here is derived from an EMBL/GenBank/DDBJ whole genome shotgun (WGS) entry which is preliminary data.</text>
</comment>
<feature type="chain" id="PRO_5045207748" description="Secreted protein" evidence="1">
    <location>
        <begin position="22"/>
        <end position="200"/>
    </location>
</feature>
<evidence type="ECO:0000313" key="2">
    <source>
        <dbReference type="EMBL" id="MCG6503372.1"/>
    </source>
</evidence>
<keyword evidence="3" id="KW-1185">Reference proteome</keyword>